<dbReference type="AlphaFoldDB" id="A0A1V4IEG0"/>
<comment type="caution">
    <text evidence="2">The sequence shown here is derived from an EMBL/GenBank/DDBJ whole genome shotgun (WGS) entry which is preliminary data.</text>
</comment>
<accession>A0A1V4IEG0</accession>
<name>A0A1V4IEG0_9CLOT</name>
<evidence type="ECO:0000313" key="3">
    <source>
        <dbReference type="Proteomes" id="UP000191056"/>
    </source>
</evidence>
<dbReference type="EMBL" id="MZGT01000081">
    <property type="protein sequence ID" value="OPJ57927.1"/>
    <property type="molecule type" value="Genomic_DNA"/>
</dbReference>
<keyword evidence="1" id="KW-1133">Transmembrane helix</keyword>
<keyword evidence="1" id="KW-0472">Membrane</keyword>
<evidence type="ECO:0000256" key="1">
    <source>
        <dbReference type="SAM" id="Phobius"/>
    </source>
</evidence>
<proteinExistence type="predicted"/>
<dbReference type="RefSeq" id="WP_079441810.1">
    <property type="nucleotide sequence ID" value="NZ_JBLZIA010000004.1"/>
</dbReference>
<keyword evidence="1" id="KW-0812">Transmembrane</keyword>
<protein>
    <submittedName>
        <fullName evidence="2">Uncharacterized protein</fullName>
    </submittedName>
</protein>
<sequence>MRIKSWTTTIDNITYNIKYTSSFLKKELFVNDKRIRLQPSKTFGVTRETSFDLGTKTAILVNIDNDCDISIDGYYLDSGEKYIEVRNIPIWNYIFLCIVSTIFMFSHGNICSALFTLVGFYFLIRTSIEPSLTVKKRIIICSVITFSMHLFFWKILYILLSIL</sequence>
<keyword evidence="3" id="KW-1185">Reference proteome</keyword>
<reference evidence="2 3" key="1">
    <citation type="submission" date="2017-03" db="EMBL/GenBank/DDBJ databases">
        <title>Genome sequence of Clostridium chromiireducens DSM 23318.</title>
        <authorList>
            <person name="Poehlein A."/>
            <person name="Daniel R."/>
        </authorList>
    </citation>
    <scope>NUCLEOTIDE SEQUENCE [LARGE SCALE GENOMIC DNA]</scope>
    <source>
        <strain evidence="2 3">DSM 23318</strain>
    </source>
</reference>
<feature type="transmembrane region" description="Helical" evidence="1">
    <location>
        <begin position="136"/>
        <end position="160"/>
    </location>
</feature>
<dbReference type="OrthoDB" id="1910083at2"/>
<feature type="transmembrane region" description="Helical" evidence="1">
    <location>
        <begin position="91"/>
        <end position="124"/>
    </location>
</feature>
<dbReference type="Proteomes" id="UP000191056">
    <property type="component" value="Unassembled WGS sequence"/>
</dbReference>
<gene>
    <name evidence="2" type="ORF">CLCHR_41730</name>
</gene>
<evidence type="ECO:0000313" key="2">
    <source>
        <dbReference type="EMBL" id="OPJ57927.1"/>
    </source>
</evidence>
<organism evidence="2 3">
    <name type="scientific">Clostridium chromiireducens</name>
    <dbReference type="NCBI Taxonomy" id="225345"/>
    <lineage>
        <taxon>Bacteria</taxon>
        <taxon>Bacillati</taxon>
        <taxon>Bacillota</taxon>
        <taxon>Clostridia</taxon>
        <taxon>Eubacteriales</taxon>
        <taxon>Clostridiaceae</taxon>
        <taxon>Clostridium</taxon>
    </lineage>
</organism>